<dbReference type="PANTHER" id="PTHR21228">
    <property type="entry name" value="FAST LEU-RICH DOMAIN-CONTAINING"/>
    <property type="match status" value="1"/>
</dbReference>
<organism evidence="2 3">
    <name type="scientific">Effrenium voratum</name>
    <dbReference type="NCBI Taxonomy" id="2562239"/>
    <lineage>
        <taxon>Eukaryota</taxon>
        <taxon>Sar</taxon>
        <taxon>Alveolata</taxon>
        <taxon>Dinophyceae</taxon>
        <taxon>Suessiales</taxon>
        <taxon>Symbiodiniaceae</taxon>
        <taxon>Effrenium</taxon>
    </lineage>
</organism>
<dbReference type="GO" id="GO:0035770">
    <property type="term" value="C:ribonucleoprotein granule"/>
    <property type="evidence" value="ECO:0007669"/>
    <property type="project" value="TreeGrafter"/>
</dbReference>
<evidence type="ECO:0000256" key="1">
    <source>
        <dbReference type="SAM" id="MobiDB-lite"/>
    </source>
</evidence>
<dbReference type="InterPro" id="IPR050870">
    <property type="entry name" value="FAST_kinase"/>
</dbReference>
<comment type="caution">
    <text evidence="2">The sequence shown here is derived from an EMBL/GenBank/DDBJ whole genome shotgun (WGS) entry which is preliminary data.</text>
</comment>
<dbReference type="GO" id="GO:0005759">
    <property type="term" value="C:mitochondrial matrix"/>
    <property type="evidence" value="ECO:0007669"/>
    <property type="project" value="TreeGrafter"/>
</dbReference>
<dbReference type="EMBL" id="CAUJNA010000890">
    <property type="protein sequence ID" value="CAJ1382313.1"/>
    <property type="molecule type" value="Genomic_DNA"/>
</dbReference>
<reference evidence="2" key="1">
    <citation type="submission" date="2023-08" db="EMBL/GenBank/DDBJ databases">
        <authorList>
            <person name="Chen Y."/>
            <person name="Shah S."/>
            <person name="Dougan E. K."/>
            <person name="Thang M."/>
            <person name="Chan C."/>
        </authorList>
    </citation>
    <scope>NUCLEOTIDE SEQUENCE</scope>
</reference>
<feature type="region of interest" description="Disordered" evidence="1">
    <location>
        <begin position="1"/>
        <end position="23"/>
    </location>
</feature>
<dbReference type="Proteomes" id="UP001178507">
    <property type="component" value="Unassembled WGS sequence"/>
</dbReference>
<name>A0AA36I8V2_9DINO</name>
<dbReference type="GO" id="GO:0003723">
    <property type="term" value="F:RNA binding"/>
    <property type="evidence" value="ECO:0007669"/>
    <property type="project" value="TreeGrafter"/>
</dbReference>
<protein>
    <submittedName>
        <fullName evidence="2">Uncharacterized protein</fullName>
    </submittedName>
</protein>
<keyword evidence="3" id="KW-1185">Reference proteome</keyword>
<evidence type="ECO:0000313" key="2">
    <source>
        <dbReference type="EMBL" id="CAJ1382313.1"/>
    </source>
</evidence>
<evidence type="ECO:0000313" key="3">
    <source>
        <dbReference type="Proteomes" id="UP001178507"/>
    </source>
</evidence>
<proteinExistence type="predicted"/>
<gene>
    <name evidence="2" type="ORF">EVOR1521_LOCUS9711</name>
</gene>
<dbReference type="PANTHER" id="PTHR21228:SF40">
    <property type="entry name" value="LD45607P"/>
    <property type="match status" value="1"/>
</dbReference>
<accession>A0AA36I8V2</accession>
<dbReference type="AlphaFoldDB" id="A0AA36I8V2"/>
<sequence>MRRGFGGEHQMLRRDVKQKKQKKSAADVLRTLAEKAKSQLQDLGPVGLTQLLHACARLPPLRKHGMVEGILERAHDKLDTFPAQSLSLLVHACARMQQKDVPLLTKAAKCIAPLLPEFTAQALAMTAYSFAKIEVRSEILFYLLAEQIIQKMPLFSGQGVGLALQAYGKLQIDNKKLVQACRKHVRALSDELTLWEVDAIEQGFEKLNALGPRNLSPTESSERKIWARWQRLRDVP</sequence>
<dbReference type="GO" id="GO:0044528">
    <property type="term" value="P:regulation of mitochondrial mRNA stability"/>
    <property type="evidence" value="ECO:0007669"/>
    <property type="project" value="TreeGrafter"/>
</dbReference>
<dbReference type="GO" id="GO:0000963">
    <property type="term" value="P:mitochondrial RNA processing"/>
    <property type="evidence" value="ECO:0007669"/>
    <property type="project" value="TreeGrafter"/>
</dbReference>